<sequence length="135" mass="15834">MKIGLFVWVDLVEQILQQIEKTLRVYLHRGEKAIEAFQKGELDEAIEHLTWRKAAYHNLLVLDDQAVRSQPGYFSGDVFSSLWHLIRESSQTLESLVSVHCESLGQQLSKLQNQRTKINKFKSIHDRTQRFQREV</sequence>
<gene>
    <name evidence="1" type="ORF">SAMN06296036_102224</name>
</gene>
<evidence type="ECO:0000313" key="1">
    <source>
        <dbReference type="EMBL" id="SME95592.1"/>
    </source>
</evidence>
<name>A0A1Y6B6U8_9BACT</name>
<accession>A0A1Y6B6U8</accession>
<keyword evidence="2" id="KW-1185">Reference proteome</keyword>
<dbReference type="AlphaFoldDB" id="A0A1Y6B6U8"/>
<protein>
    <submittedName>
        <fullName evidence="1">Uncharacterized protein</fullName>
    </submittedName>
</protein>
<dbReference type="STRING" id="1513793.SAMN06296036_102224"/>
<dbReference type="EMBL" id="FWZT01000002">
    <property type="protein sequence ID" value="SME95592.1"/>
    <property type="molecule type" value="Genomic_DNA"/>
</dbReference>
<organism evidence="1 2">
    <name type="scientific">Pseudobacteriovorax antillogorgiicola</name>
    <dbReference type="NCBI Taxonomy" id="1513793"/>
    <lineage>
        <taxon>Bacteria</taxon>
        <taxon>Pseudomonadati</taxon>
        <taxon>Bdellovibrionota</taxon>
        <taxon>Oligoflexia</taxon>
        <taxon>Oligoflexales</taxon>
        <taxon>Pseudobacteriovoracaceae</taxon>
        <taxon>Pseudobacteriovorax</taxon>
    </lineage>
</organism>
<dbReference type="RefSeq" id="WP_132315320.1">
    <property type="nucleotide sequence ID" value="NZ_FWZT01000002.1"/>
</dbReference>
<dbReference type="Proteomes" id="UP000192907">
    <property type="component" value="Unassembled WGS sequence"/>
</dbReference>
<proteinExistence type="predicted"/>
<reference evidence="2" key="1">
    <citation type="submission" date="2017-04" db="EMBL/GenBank/DDBJ databases">
        <authorList>
            <person name="Varghese N."/>
            <person name="Submissions S."/>
        </authorList>
    </citation>
    <scope>NUCLEOTIDE SEQUENCE [LARGE SCALE GENOMIC DNA]</scope>
    <source>
        <strain evidence="2">RKEM611</strain>
    </source>
</reference>
<evidence type="ECO:0000313" key="2">
    <source>
        <dbReference type="Proteomes" id="UP000192907"/>
    </source>
</evidence>